<accession>A0A848J2A4</accession>
<reference evidence="2 3" key="1">
    <citation type="submission" date="2020-04" db="EMBL/GenBank/DDBJ databases">
        <title>Flammeovirgaceae bacterium KN852 isolated from deep sea.</title>
        <authorList>
            <person name="Zhang D.-C."/>
        </authorList>
    </citation>
    <scope>NUCLEOTIDE SEQUENCE [LARGE SCALE GENOMIC DNA]</scope>
    <source>
        <strain evidence="2 3">KN852</strain>
    </source>
</reference>
<feature type="domain" description="SiaC family regulatory phosphoprotein" evidence="1">
    <location>
        <begin position="7"/>
        <end position="119"/>
    </location>
</feature>
<dbReference type="AlphaFoldDB" id="A0A848J2A4"/>
<dbReference type="Proteomes" id="UP000559010">
    <property type="component" value="Unassembled WGS sequence"/>
</dbReference>
<evidence type="ECO:0000313" key="3">
    <source>
        <dbReference type="Proteomes" id="UP000559010"/>
    </source>
</evidence>
<gene>
    <name evidence="2" type="ORF">HH304_09400</name>
</gene>
<dbReference type="InterPro" id="IPR018530">
    <property type="entry name" value="SiaC"/>
</dbReference>
<name>A0A848J2A4_9BACT</name>
<organism evidence="2 3">
    <name type="scientific">Marinigracilibium pacificum</name>
    <dbReference type="NCBI Taxonomy" id="2729599"/>
    <lineage>
        <taxon>Bacteria</taxon>
        <taxon>Pseudomonadati</taxon>
        <taxon>Bacteroidota</taxon>
        <taxon>Cytophagia</taxon>
        <taxon>Cytophagales</taxon>
        <taxon>Flammeovirgaceae</taxon>
        <taxon>Marinigracilibium</taxon>
    </lineage>
</organism>
<sequence length="120" mass="13979">MEIINLEGTEDTPKIILDKSNGIFEISGRSLPEDSAEFFNPILEWIESYAESPNDKTDFVFKLEYFNTASSKLILDILSSLEDIENTTIQWYFHEDDEDMEEAGEEFSELVEIPFEFKTY</sequence>
<keyword evidence="3" id="KW-1185">Reference proteome</keyword>
<comment type="caution">
    <text evidence="2">The sequence shown here is derived from an EMBL/GenBank/DDBJ whole genome shotgun (WGS) entry which is preliminary data.</text>
</comment>
<proteinExistence type="predicted"/>
<protein>
    <submittedName>
        <fullName evidence="2">DUF1987 domain-containing protein</fullName>
    </submittedName>
</protein>
<dbReference type="Pfam" id="PF09345">
    <property type="entry name" value="SiaC"/>
    <property type="match status" value="1"/>
</dbReference>
<evidence type="ECO:0000313" key="2">
    <source>
        <dbReference type="EMBL" id="NMM48614.1"/>
    </source>
</evidence>
<dbReference type="EMBL" id="JABBNU010000005">
    <property type="protein sequence ID" value="NMM48614.1"/>
    <property type="molecule type" value="Genomic_DNA"/>
</dbReference>
<dbReference type="RefSeq" id="WP_169680718.1">
    <property type="nucleotide sequence ID" value="NZ_JABBNU010000005.1"/>
</dbReference>
<evidence type="ECO:0000259" key="1">
    <source>
        <dbReference type="Pfam" id="PF09345"/>
    </source>
</evidence>